<dbReference type="InterPro" id="IPR026319">
    <property type="entry name" value="ZC2HC1A/B-like"/>
</dbReference>
<feature type="compositionally biased region" description="Polar residues" evidence="7">
    <location>
        <begin position="261"/>
        <end position="270"/>
    </location>
</feature>
<comment type="caution">
    <text evidence="9">The sequence shown here is derived from an EMBL/GenBank/DDBJ whole genome shotgun (WGS) entry which is preliminary data.</text>
</comment>
<gene>
    <name evidence="9" type="ORF">OXX778_LOCUS9036</name>
</gene>
<feature type="compositionally biased region" description="Gly residues" evidence="7">
    <location>
        <begin position="205"/>
        <end position="224"/>
    </location>
</feature>
<evidence type="ECO:0000256" key="4">
    <source>
        <dbReference type="ARBA" id="ARBA00022771"/>
    </source>
</evidence>
<dbReference type="PROSITE" id="PS52027">
    <property type="entry name" value="ZF_C2HC_C3H"/>
    <property type="match status" value="2"/>
</dbReference>
<feature type="region of interest" description="Disordered" evidence="7">
    <location>
        <begin position="150"/>
        <end position="227"/>
    </location>
</feature>
<evidence type="ECO:0000256" key="3">
    <source>
        <dbReference type="ARBA" id="ARBA00022737"/>
    </source>
</evidence>
<evidence type="ECO:0000313" key="10">
    <source>
        <dbReference type="Proteomes" id="UP000663879"/>
    </source>
</evidence>
<comment type="similarity">
    <text evidence="1">Belongs to the ZC2HC1 family.</text>
</comment>
<dbReference type="Proteomes" id="UP000663879">
    <property type="component" value="Unassembled WGS sequence"/>
</dbReference>
<keyword evidence="10" id="KW-1185">Reference proteome</keyword>
<dbReference type="EMBL" id="CAJNOC010001301">
    <property type="protein sequence ID" value="CAF0852775.1"/>
    <property type="molecule type" value="Genomic_DNA"/>
</dbReference>
<evidence type="ECO:0000256" key="6">
    <source>
        <dbReference type="PROSITE-ProRule" id="PRU01371"/>
    </source>
</evidence>
<feature type="compositionally biased region" description="Polar residues" evidence="7">
    <location>
        <begin position="291"/>
        <end position="309"/>
    </location>
</feature>
<evidence type="ECO:0000256" key="1">
    <source>
        <dbReference type="ARBA" id="ARBA00010843"/>
    </source>
</evidence>
<feature type="compositionally biased region" description="Polar residues" evidence="7">
    <location>
        <begin position="179"/>
        <end position="188"/>
    </location>
</feature>
<organism evidence="9 10">
    <name type="scientific">Brachionus calyciflorus</name>
    <dbReference type="NCBI Taxonomy" id="104777"/>
    <lineage>
        <taxon>Eukaryota</taxon>
        <taxon>Metazoa</taxon>
        <taxon>Spiralia</taxon>
        <taxon>Gnathifera</taxon>
        <taxon>Rotifera</taxon>
        <taxon>Eurotatoria</taxon>
        <taxon>Monogononta</taxon>
        <taxon>Pseudotrocha</taxon>
        <taxon>Ploima</taxon>
        <taxon>Brachionidae</taxon>
        <taxon>Brachionus</taxon>
    </lineage>
</organism>
<name>A0A813WL37_9BILA</name>
<dbReference type="PANTHER" id="PTHR13555">
    <property type="entry name" value="C2H2 ZINC FINGER CGI-62-RELATED"/>
    <property type="match status" value="1"/>
</dbReference>
<proteinExistence type="inferred from homology"/>
<feature type="compositionally biased region" description="Low complexity" evidence="7">
    <location>
        <begin position="162"/>
        <end position="176"/>
    </location>
</feature>
<evidence type="ECO:0000259" key="8">
    <source>
        <dbReference type="PROSITE" id="PS52027"/>
    </source>
</evidence>
<evidence type="ECO:0000256" key="7">
    <source>
        <dbReference type="SAM" id="MobiDB-lite"/>
    </source>
</evidence>
<keyword evidence="4 6" id="KW-0863">Zinc-finger</keyword>
<dbReference type="AlphaFoldDB" id="A0A813WL37"/>
<sequence>MADDEDNPFVKIKTYPCDQCGRKFKQESLQKHRKVCSNITKSRKIFDSGRQRADGSDVNYKVTKETRRVQIEGEKPIEAIKQTSNWREKHNDFIRSIRNAKGVTEAIRTGAPLPKFEPSAVPSDYVNCQYCGRNFNRNAAERHIPFCEQQSKRTKINNSANQKQLAKKPAPAPARKQSSEAYGSNGYNPNEYANPRGYSNTNGAGPRGGNGNAGGYGSGSGGGARKPVKYESQYNYESDQEYSNGSGGGGYSQKSRAFNQTRTIPKQQNEPILRTGRNLTNSELNALARNRSGNSQRASPKNRDASNNGRRAVQQPAARGGYGRTVGFKESPGSKFCHECGSEFPVEWAKFCSYCGSGRA</sequence>
<feature type="domain" description="C2HC/C3H-type" evidence="8">
    <location>
        <begin position="124"/>
        <end position="153"/>
    </location>
</feature>
<keyword evidence="2" id="KW-0479">Metal-binding</keyword>
<keyword evidence="3" id="KW-0677">Repeat</keyword>
<dbReference type="Pfam" id="PF13913">
    <property type="entry name" value="zf-C2HC_2"/>
    <property type="match status" value="2"/>
</dbReference>
<keyword evidence="5" id="KW-0862">Zinc</keyword>
<protein>
    <recommendedName>
        <fullName evidence="8">C2HC/C3H-type domain-containing protein</fullName>
    </recommendedName>
</protein>
<evidence type="ECO:0000313" key="9">
    <source>
        <dbReference type="EMBL" id="CAF0852775.1"/>
    </source>
</evidence>
<evidence type="ECO:0000256" key="5">
    <source>
        <dbReference type="ARBA" id="ARBA00022833"/>
    </source>
</evidence>
<dbReference type="PANTHER" id="PTHR13555:SF25">
    <property type="entry name" value="ZINC FINGER C2HC DOMAIN-CONTAINING PROTEIN 1A"/>
    <property type="match status" value="1"/>
</dbReference>
<feature type="region of interest" description="Disordered" evidence="7">
    <location>
        <begin position="261"/>
        <end position="280"/>
    </location>
</feature>
<dbReference type="InterPro" id="IPR049899">
    <property type="entry name" value="Znf_C2HC_C3H"/>
</dbReference>
<feature type="domain" description="C2HC/C3H-type" evidence="8">
    <location>
        <begin position="13"/>
        <end position="42"/>
    </location>
</feature>
<evidence type="ECO:0000256" key="2">
    <source>
        <dbReference type="ARBA" id="ARBA00022723"/>
    </source>
</evidence>
<feature type="region of interest" description="Disordered" evidence="7">
    <location>
        <begin position="288"/>
        <end position="325"/>
    </location>
</feature>
<dbReference type="OrthoDB" id="10255185at2759"/>
<accession>A0A813WL37</accession>
<reference evidence="9" key="1">
    <citation type="submission" date="2021-02" db="EMBL/GenBank/DDBJ databases">
        <authorList>
            <person name="Nowell W R."/>
        </authorList>
    </citation>
    <scope>NUCLEOTIDE SEQUENCE</scope>
    <source>
        <strain evidence="9">Ploen Becks lab</strain>
    </source>
</reference>
<dbReference type="GO" id="GO:0008270">
    <property type="term" value="F:zinc ion binding"/>
    <property type="evidence" value="ECO:0007669"/>
    <property type="project" value="UniProtKB-KW"/>
</dbReference>